<comment type="caution">
    <text evidence="1">The sequence shown here is derived from an EMBL/GenBank/DDBJ whole genome shotgun (WGS) entry which is preliminary data.</text>
</comment>
<dbReference type="Proteomes" id="UP000070376">
    <property type="component" value="Unassembled WGS sequence"/>
</dbReference>
<dbReference type="InterPro" id="IPR022258">
    <property type="entry name" value="Flagellar_operon_YvyF"/>
</dbReference>
<protein>
    <submittedName>
        <fullName evidence="1">Flagellar operon protein TIGR03826</fullName>
    </submittedName>
</protein>
<evidence type="ECO:0000313" key="1">
    <source>
        <dbReference type="EMBL" id="KWZ82947.1"/>
    </source>
</evidence>
<gene>
    <name evidence="1" type="ORF">HMPREF3213_01431</name>
</gene>
<dbReference type="EMBL" id="LRPN01000047">
    <property type="protein sequence ID" value="KWZ82947.1"/>
    <property type="molecule type" value="Genomic_DNA"/>
</dbReference>
<reference evidence="2" key="1">
    <citation type="submission" date="2016-01" db="EMBL/GenBank/DDBJ databases">
        <authorList>
            <person name="Mitreva M."/>
            <person name="Pepin K.H."/>
            <person name="Mihindukulasuriya K.A."/>
            <person name="Fulton R."/>
            <person name="Fronick C."/>
            <person name="O'Laughlin M."/>
            <person name="Miner T."/>
            <person name="Herter B."/>
            <person name="Rosa B.A."/>
            <person name="Cordes M."/>
            <person name="Tomlinson C."/>
            <person name="Wollam A."/>
            <person name="Palsikar V.B."/>
            <person name="Mardis E.R."/>
            <person name="Wilson R.K."/>
        </authorList>
    </citation>
    <scope>NUCLEOTIDE SEQUENCE [LARGE SCALE GENOMIC DNA]</scope>
    <source>
        <strain evidence="2">GED7749B</strain>
    </source>
</reference>
<keyword evidence="1" id="KW-0282">Flagellum</keyword>
<organism evidence="1 2">
    <name type="scientific">Heyndrickxia coagulans</name>
    <name type="common">Weizmannia coagulans</name>
    <dbReference type="NCBI Taxonomy" id="1398"/>
    <lineage>
        <taxon>Bacteria</taxon>
        <taxon>Bacillati</taxon>
        <taxon>Bacillota</taxon>
        <taxon>Bacilli</taxon>
        <taxon>Bacillales</taxon>
        <taxon>Bacillaceae</taxon>
        <taxon>Heyndrickxia</taxon>
    </lineage>
</organism>
<dbReference type="AlphaFoldDB" id="A0A133KTV6"/>
<sequence length="139" mass="16353">MPEKEAGRMAELANCPNCGKLYVKNPVRDVCEDCYREEEAAFERVFQFLRKRENRAATIETIVEKNNVPEKLVFKWVRSGRLLIAHFPNLAYPCDRCGKLIQSGKLCEECAKTIAKDLERFEKEKKRQEEIRKKTYHIK</sequence>
<name>A0A133KTV6_HEYCO</name>
<evidence type="ECO:0000313" key="2">
    <source>
        <dbReference type="Proteomes" id="UP000070376"/>
    </source>
</evidence>
<dbReference type="PATRIC" id="fig|1398.22.peg.1439"/>
<proteinExistence type="predicted"/>
<keyword evidence="1" id="KW-0969">Cilium</keyword>
<keyword evidence="1" id="KW-0966">Cell projection</keyword>
<dbReference type="NCBIfam" id="TIGR03826">
    <property type="entry name" value="YvyF"/>
    <property type="match status" value="1"/>
</dbReference>
<accession>A0A133KTV6</accession>